<dbReference type="Pfam" id="PF17762">
    <property type="entry name" value="HTH_ParB"/>
    <property type="match status" value="1"/>
</dbReference>
<dbReference type="InterPro" id="IPR057240">
    <property type="entry name" value="ParB_dimer_C"/>
</dbReference>
<keyword evidence="3" id="KW-0238">DNA-binding</keyword>
<proteinExistence type="inferred from homology"/>
<dbReference type="Proteomes" id="UP000534783">
    <property type="component" value="Unassembled WGS sequence"/>
</dbReference>
<dbReference type="FunFam" id="3.90.1530.30:FF:000001">
    <property type="entry name" value="Chromosome partitioning protein ParB"/>
    <property type="match status" value="1"/>
</dbReference>
<dbReference type="InterPro" id="IPR041468">
    <property type="entry name" value="HTH_ParB/Spo0J"/>
</dbReference>
<dbReference type="EMBL" id="VTOW01000001">
    <property type="protein sequence ID" value="NKE69525.1"/>
    <property type="molecule type" value="Genomic_DNA"/>
</dbReference>
<evidence type="ECO:0000256" key="3">
    <source>
        <dbReference type="ARBA" id="ARBA00023125"/>
    </source>
</evidence>
<dbReference type="GO" id="GO:0005694">
    <property type="term" value="C:chromosome"/>
    <property type="evidence" value="ECO:0007669"/>
    <property type="project" value="TreeGrafter"/>
</dbReference>
<organism evidence="6 7">
    <name type="scientific">Candidatus Manganitrophus noduliformans</name>
    <dbReference type="NCBI Taxonomy" id="2606439"/>
    <lineage>
        <taxon>Bacteria</taxon>
        <taxon>Pseudomonadati</taxon>
        <taxon>Nitrospirota</taxon>
        <taxon>Nitrospiria</taxon>
        <taxon>Candidatus Troglogloeales</taxon>
        <taxon>Candidatus Manganitrophaceae</taxon>
        <taxon>Candidatus Manganitrophus</taxon>
    </lineage>
</organism>
<dbReference type="CDD" id="cd16393">
    <property type="entry name" value="SPO0J_N"/>
    <property type="match status" value="1"/>
</dbReference>
<dbReference type="InterPro" id="IPR050336">
    <property type="entry name" value="Chromosome_partition/occlusion"/>
</dbReference>
<dbReference type="PANTHER" id="PTHR33375:SF1">
    <property type="entry name" value="CHROMOSOME-PARTITIONING PROTEIN PARB-RELATED"/>
    <property type="match status" value="1"/>
</dbReference>
<evidence type="ECO:0000256" key="1">
    <source>
        <dbReference type="ARBA" id="ARBA00006295"/>
    </source>
</evidence>
<dbReference type="InterPro" id="IPR003115">
    <property type="entry name" value="ParB_N"/>
</dbReference>
<dbReference type="AlphaFoldDB" id="A0A7X6DLR6"/>
<dbReference type="Pfam" id="PF23552">
    <property type="entry name" value="ParB_C"/>
    <property type="match status" value="1"/>
</dbReference>
<evidence type="ECO:0000256" key="4">
    <source>
        <dbReference type="SAM" id="MobiDB-lite"/>
    </source>
</evidence>
<evidence type="ECO:0000259" key="5">
    <source>
        <dbReference type="SMART" id="SM00470"/>
    </source>
</evidence>
<dbReference type="InterPro" id="IPR036086">
    <property type="entry name" value="ParB/Sulfiredoxin_sf"/>
</dbReference>
<dbReference type="Pfam" id="PF02195">
    <property type="entry name" value="ParB_N"/>
    <property type="match status" value="1"/>
</dbReference>
<dbReference type="SMART" id="SM00470">
    <property type="entry name" value="ParB"/>
    <property type="match status" value="1"/>
</dbReference>
<feature type="domain" description="ParB-like N-terminal" evidence="5">
    <location>
        <begin position="28"/>
        <end position="118"/>
    </location>
</feature>
<reference evidence="6 7" key="1">
    <citation type="journal article" date="2020" name="Nature">
        <title>Bacterial chemolithoautotrophy via manganese oxidation.</title>
        <authorList>
            <person name="Yu H."/>
            <person name="Leadbetter J.R."/>
        </authorList>
    </citation>
    <scope>NUCLEOTIDE SEQUENCE [LARGE SCALE GENOMIC DNA]</scope>
    <source>
        <strain evidence="6 7">Mn-1</strain>
    </source>
</reference>
<name>A0A7X6DLR6_9BACT</name>
<dbReference type="SUPFAM" id="SSF109709">
    <property type="entry name" value="KorB DNA-binding domain-like"/>
    <property type="match status" value="1"/>
</dbReference>
<dbReference type="SUPFAM" id="SSF110849">
    <property type="entry name" value="ParB/Sulfiredoxin"/>
    <property type="match status" value="1"/>
</dbReference>
<evidence type="ECO:0000313" key="7">
    <source>
        <dbReference type="Proteomes" id="UP000534783"/>
    </source>
</evidence>
<dbReference type="RefSeq" id="WP_168057822.1">
    <property type="nucleotide sequence ID" value="NZ_VTOW01000001.1"/>
</dbReference>
<gene>
    <name evidence="6" type="ORF">MNODULE_02010</name>
</gene>
<comment type="similarity">
    <text evidence="1">Belongs to the ParB family.</text>
</comment>
<accession>A0A7X6DLR6</accession>
<feature type="region of interest" description="Disordered" evidence="4">
    <location>
        <begin position="220"/>
        <end position="240"/>
    </location>
</feature>
<evidence type="ECO:0000256" key="2">
    <source>
        <dbReference type="ARBA" id="ARBA00022829"/>
    </source>
</evidence>
<dbReference type="Gene3D" id="3.90.1530.30">
    <property type="match status" value="1"/>
</dbReference>
<dbReference type="NCBIfam" id="TIGR00180">
    <property type="entry name" value="parB_part"/>
    <property type="match status" value="1"/>
</dbReference>
<evidence type="ECO:0000313" key="6">
    <source>
        <dbReference type="EMBL" id="NKE69525.1"/>
    </source>
</evidence>
<protein>
    <submittedName>
        <fullName evidence="6">ParB/RepB/Spo0J family partition protein</fullName>
    </submittedName>
</protein>
<dbReference type="FunFam" id="1.10.10.2830:FF:000001">
    <property type="entry name" value="Chromosome partitioning protein ParB"/>
    <property type="match status" value="1"/>
</dbReference>
<comment type="caution">
    <text evidence="6">The sequence shown here is derived from an EMBL/GenBank/DDBJ whole genome shotgun (WGS) entry which is preliminary data.</text>
</comment>
<dbReference type="Gene3D" id="1.10.10.2830">
    <property type="match status" value="1"/>
</dbReference>
<dbReference type="GO" id="GO:0045881">
    <property type="term" value="P:positive regulation of sporulation resulting in formation of a cellular spore"/>
    <property type="evidence" value="ECO:0007669"/>
    <property type="project" value="TreeGrafter"/>
</dbReference>
<sequence length="286" mass="31917">MQQRKALGKGLGLTALVPPVEPPKGDIREIEIGKIIPNRYQPRQYFDPEALAALAASLKSHGLIQPITVRKEENGRFELIAGERRWRAAQLAGLAAIPAIVKPVQDQELMEWALLENVQREDLNPIEKAQAYQRLISEFSLTQEAIAARMGIDRSSVANFLRLLLLPESLWGSIADGVLTMGHAKALLSLERKEDQLRIAGEIKAKGWSVRQVEALVQKMKREARPEPPKAPRSAAPETAELESRLRLALGTKVRLVQQGKGGEIRIEYYSFEDLDRILEKLTGTN</sequence>
<dbReference type="InterPro" id="IPR004437">
    <property type="entry name" value="ParB/RepB/Spo0J"/>
</dbReference>
<keyword evidence="7" id="KW-1185">Reference proteome</keyword>
<dbReference type="GO" id="GO:0003677">
    <property type="term" value="F:DNA binding"/>
    <property type="evidence" value="ECO:0007669"/>
    <property type="project" value="UniProtKB-KW"/>
</dbReference>
<dbReference type="PANTHER" id="PTHR33375">
    <property type="entry name" value="CHROMOSOME-PARTITIONING PROTEIN PARB-RELATED"/>
    <property type="match status" value="1"/>
</dbReference>
<dbReference type="GO" id="GO:0007059">
    <property type="term" value="P:chromosome segregation"/>
    <property type="evidence" value="ECO:0007669"/>
    <property type="project" value="UniProtKB-KW"/>
</dbReference>
<feature type="compositionally biased region" description="Basic and acidic residues" evidence="4">
    <location>
        <begin position="220"/>
        <end position="230"/>
    </location>
</feature>
<keyword evidence="2" id="KW-0159">Chromosome partition</keyword>